<evidence type="ECO:0000313" key="5">
    <source>
        <dbReference type="Proteomes" id="UP000014184"/>
    </source>
</evidence>
<evidence type="ECO:0000256" key="2">
    <source>
        <dbReference type="SAM" id="Phobius"/>
    </source>
</evidence>
<protein>
    <recommendedName>
        <fullName evidence="3">DUF418 domain-containing protein</fullName>
    </recommendedName>
</protein>
<dbReference type="AlphaFoldDB" id="A0A9P2TBL3"/>
<feature type="transmembrane region" description="Helical" evidence="2">
    <location>
        <begin position="393"/>
        <end position="415"/>
    </location>
</feature>
<organism evidence="4 5">
    <name type="scientific">Thermobifida fusca TM51</name>
    <dbReference type="NCBI Taxonomy" id="1169414"/>
    <lineage>
        <taxon>Bacteria</taxon>
        <taxon>Bacillati</taxon>
        <taxon>Actinomycetota</taxon>
        <taxon>Actinomycetes</taxon>
        <taxon>Streptosporangiales</taxon>
        <taxon>Nocardiopsidaceae</taxon>
        <taxon>Thermobifida</taxon>
    </lineage>
</organism>
<feature type="transmembrane region" description="Helical" evidence="2">
    <location>
        <begin position="134"/>
        <end position="151"/>
    </location>
</feature>
<reference evidence="4 5" key="1">
    <citation type="journal article" date="2013" name="Genome Announc.">
        <title>Draft Genome Sequence of the Lignocellulose Decomposer Thermobifida fusca Strain TM51.</title>
        <authorList>
            <person name="Toth A."/>
            <person name="Barna T."/>
            <person name="Nagy I."/>
            <person name="Horvath B."/>
            <person name="Nagy I."/>
            <person name="Tancsics A."/>
            <person name="Kriszt B."/>
            <person name="Baka E."/>
            <person name="Fekete C."/>
            <person name="Kukolya J."/>
        </authorList>
    </citation>
    <scope>NUCLEOTIDE SEQUENCE [LARGE SCALE GENOMIC DNA]</scope>
    <source>
        <strain evidence="4 5">TM51</strain>
    </source>
</reference>
<feature type="domain" description="DUF418" evidence="3">
    <location>
        <begin position="269"/>
        <end position="435"/>
    </location>
</feature>
<dbReference type="PANTHER" id="PTHR30590">
    <property type="entry name" value="INNER MEMBRANE PROTEIN"/>
    <property type="match status" value="1"/>
</dbReference>
<feature type="transmembrane region" description="Helical" evidence="2">
    <location>
        <begin position="88"/>
        <end position="114"/>
    </location>
</feature>
<feature type="transmembrane region" description="Helical" evidence="2">
    <location>
        <begin position="157"/>
        <end position="173"/>
    </location>
</feature>
<dbReference type="RefSeq" id="WP_011291069.1">
    <property type="nucleotide sequence ID" value="NZ_AOSG01000018.1"/>
</dbReference>
<feature type="transmembrane region" description="Helical" evidence="2">
    <location>
        <begin position="49"/>
        <end position="68"/>
    </location>
</feature>
<comment type="caution">
    <text evidence="4">The sequence shown here is derived from an EMBL/GenBank/DDBJ whole genome shotgun (WGS) entry which is preliminary data.</text>
</comment>
<feature type="region of interest" description="Disordered" evidence="1">
    <location>
        <begin position="1"/>
        <end position="41"/>
    </location>
</feature>
<gene>
    <name evidence="4" type="ORF">TM51_03462</name>
</gene>
<evidence type="ECO:0000259" key="3">
    <source>
        <dbReference type="Pfam" id="PF04235"/>
    </source>
</evidence>
<keyword evidence="2" id="KW-1133">Transmembrane helix</keyword>
<feature type="transmembrane region" description="Helical" evidence="2">
    <location>
        <begin position="368"/>
        <end position="387"/>
    </location>
</feature>
<evidence type="ECO:0000256" key="1">
    <source>
        <dbReference type="SAM" id="MobiDB-lite"/>
    </source>
</evidence>
<keyword evidence="2" id="KW-0812">Transmembrane</keyword>
<keyword evidence="5" id="KW-1185">Reference proteome</keyword>
<dbReference type="Proteomes" id="UP000014184">
    <property type="component" value="Unassembled WGS sequence"/>
</dbReference>
<dbReference type="InterPro" id="IPR052529">
    <property type="entry name" value="Bact_Transport_Assoc"/>
</dbReference>
<feature type="transmembrane region" description="Helical" evidence="2">
    <location>
        <begin position="244"/>
        <end position="270"/>
    </location>
</feature>
<feature type="transmembrane region" description="Helical" evidence="2">
    <location>
        <begin position="282"/>
        <end position="304"/>
    </location>
</feature>
<name>A0A9P2TBL3_THEFU</name>
<dbReference type="InterPro" id="IPR007349">
    <property type="entry name" value="DUF418"/>
</dbReference>
<dbReference type="Pfam" id="PF04235">
    <property type="entry name" value="DUF418"/>
    <property type="match status" value="1"/>
</dbReference>
<accession>A0A9P2TBL3</accession>
<proteinExistence type="predicted"/>
<evidence type="ECO:0000313" key="4">
    <source>
        <dbReference type="EMBL" id="EOR72172.1"/>
    </source>
</evidence>
<feature type="transmembrane region" description="Helical" evidence="2">
    <location>
        <begin position="180"/>
        <end position="205"/>
    </location>
</feature>
<feature type="transmembrane region" description="Helical" evidence="2">
    <location>
        <begin position="324"/>
        <end position="347"/>
    </location>
</feature>
<keyword evidence="2" id="KW-0472">Membrane</keyword>
<dbReference type="EMBL" id="AOSG01000018">
    <property type="protein sequence ID" value="EOR72172.1"/>
    <property type="molecule type" value="Genomic_DNA"/>
</dbReference>
<dbReference type="PANTHER" id="PTHR30590:SF2">
    <property type="entry name" value="INNER MEMBRANE PROTEIN"/>
    <property type="match status" value="1"/>
</dbReference>
<sequence length="439" mass="47085">MTGHDPTGPPTSDDAGTHEPRESTAPAQPAPPSLRGPVRPGERALAPDLARGFMLLLIVLANSTWYLWAASPGELSIHPSDGSLLDRIVQGVLITAVDARTYPIFAFLFGYGMVQLWLRQRAAGATERDVRALLRRRNLWLLVFGFVHAALLWLGDVLGAYGFAGLIFGWLFLRRTDRTLLVWSGIFTGLLAALTALSVLAFIVAPEGAAPAEPAESGSPSWFPSSELNAEENYLASMVLRIQVWAFLVVGQGLLTISVPIAILLGFWAARRRILEEPGNHLRLLRITAAVGIPLGWLTGLLHALDHVGILSLSAEESVAVASIASTTGIATGLGYVALFGLIAHRLSRRTSRGPVLTALTAVGKRSLSCYLAQSVLCAPVLTAWGLGLGAHLHSATMALFATGVWLVTVLLSYLQERAGQRGPAEVLLRRLSYRASYS</sequence>